<feature type="region of interest" description="Disordered" evidence="2">
    <location>
        <begin position="105"/>
        <end position="134"/>
    </location>
</feature>
<gene>
    <name evidence="3" type="primary">polC</name>
    <name evidence="3" type="ORF">MCAN360_0335</name>
</gene>
<dbReference type="EMBL" id="AP014631">
    <property type="protein sequence ID" value="BAP39528.1"/>
    <property type="molecule type" value="Genomic_DNA"/>
</dbReference>
<sequence>MKKLNKFLLTVGSITSVVSSPLILLACGNTQEDKKPEENPEKKEVEKSKETKEQTPAAPSAPAAPGQKNDKTELDKLIEDSISKEHEDQINVYGEYDKKVEEYWKNKSQNPLTPNAPKKEENNSNEELNKKTQPLTKIDETKIIKNKITPEQEAKNKYDQKLNEVKNTLKEQLNEDKYKSLKAKFEKDINKNFDESKNKKTKEEIENLTKELEKINERIKTEKLELIEYLFGGINEHGAISLWLKTSEEYYNKIKDKPYNLKITLTKENNEEEQIDDWLNLKTSVTNENSNTKFWIWGSHKNYKHFNGKLLLKEIYLSDKKDINIIEGNPKKLG</sequence>
<reference evidence="4" key="1">
    <citation type="journal article" date="2014" name="Genome Announc.">
        <title>Complete Genome Sequence of Mycoplasma canadense Strain HAZ 360_1 from Bovine Mastitic Milk in Japan.</title>
        <authorList>
            <person name="Hata E."/>
        </authorList>
    </citation>
    <scope>NUCLEOTIDE SEQUENCE [LARGE SCALE GENOMIC DNA]</scope>
    <source>
        <strain evidence="4">HAZ360_1</strain>
    </source>
</reference>
<dbReference type="AlphaFoldDB" id="A0A077L946"/>
<dbReference type="KEGG" id="mcan:MCAN360_0335"/>
<feature type="compositionally biased region" description="Low complexity" evidence="2">
    <location>
        <begin position="56"/>
        <end position="65"/>
    </location>
</feature>
<evidence type="ECO:0000256" key="2">
    <source>
        <dbReference type="SAM" id="MobiDB-lite"/>
    </source>
</evidence>
<evidence type="ECO:0000313" key="3">
    <source>
        <dbReference type="EMBL" id="BAP39528.1"/>
    </source>
</evidence>
<keyword evidence="4" id="KW-1185">Reference proteome</keyword>
<evidence type="ECO:0000256" key="1">
    <source>
        <dbReference type="SAM" id="Coils"/>
    </source>
</evidence>
<dbReference type="PROSITE" id="PS51257">
    <property type="entry name" value="PROKAR_LIPOPROTEIN"/>
    <property type="match status" value="1"/>
</dbReference>
<dbReference type="Proteomes" id="UP000031641">
    <property type="component" value="Chromosome"/>
</dbReference>
<keyword evidence="1" id="KW-0175">Coiled coil</keyword>
<dbReference type="OrthoDB" id="398306at2"/>
<evidence type="ECO:0008006" key="5">
    <source>
        <dbReference type="Google" id="ProtNLM"/>
    </source>
</evidence>
<proteinExistence type="predicted"/>
<protein>
    <recommendedName>
        <fullName evidence="5">Lipoprotein</fullName>
    </recommendedName>
</protein>
<feature type="region of interest" description="Disordered" evidence="2">
    <location>
        <begin position="28"/>
        <end position="91"/>
    </location>
</feature>
<feature type="compositionally biased region" description="Basic and acidic residues" evidence="2">
    <location>
        <begin position="68"/>
        <end position="91"/>
    </location>
</feature>
<accession>A0A077L946</accession>
<feature type="coiled-coil region" evidence="1">
    <location>
        <begin position="151"/>
        <end position="225"/>
    </location>
</feature>
<dbReference type="STRING" id="29554.MCAN360_0335"/>
<evidence type="ECO:0000313" key="4">
    <source>
        <dbReference type="Proteomes" id="UP000031641"/>
    </source>
</evidence>
<dbReference type="HOGENOM" id="CLU_831105_0_0_14"/>
<dbReference type="RefSeq" id="WP_045433643.1">
    <property type="nucleotide sequence ID" value="NZ_AP014631.1"/>
</dbReference>
<organism evidence="3 4">
    <name type="scientific">Metamycoplasma canadense</name>
    <dbReference type="NCBI Taxonomy" id="29554"/>
    <lineage>
        <taxon>Bacteria</taxon>
        <taxon>Bacillati</taxon>
        <taxon>Mycoplasmatota</taxon>
        <taxon>Mycoplasmoidales</taxon>
        <taxon>Metamycoplasmataceae</taxon>
        <taxon>Metamycoplasma</taxon>
    </lineage>
</organism>
<feature type="compositionally biased region" description="Basic and acidic residues" evidence="2">
    <location>
        <begin position="31"/>
        <end position="53"/>
    </location>
</feature>
<name>A0A077L946_9BACT</name>
<feature type="compositionally biased region" description="Basic and acidic residues" evidence="2">
    <location>
        <begin position="117"/>
        <end position="130"/>
    </location>
</feature>